<feature type="transmembrane region" description="Helical" evidence="8">
    <location>
        <begin position="12"/>
        <end position="33"/>
    </location>
</feature>
<dbReference type="EMBL" id="FKBS01000025">
    <property type="protein sequence ID" value="SAI46248.1"/>
    <property type="molecule type" value="Genomic_DNA"/>
</dbReference>
<dbReference type="GO" id="GO:0015628">
    <property type="term" value="P:protein secretion by the type II secretion system"/>
    <property type="evidence" value="ECO:0007669"/>
    <property type="project" value="TreeGrafter"/>
</dbReference>
<dbReference type="Proteomes" id="UP000077037">
    <property type="component" value="Unassembled WGS sequence"/>
</dbReference>
<dbReference type="InterPro" id="IPR012902">
    <property type="entry name" value="N_methyl_site"/>
</dbReference>
<evidence type="ECO:0000313" key="10">
    <source>
        <dbReference type="Proteomes" id="UP000077037"/>
    </source>
</evidence>
<evidence type="ECO:0000256" key="4">
    <source>
        <dbReference type="ARBA" id="ARBA00022519"/>
    </source>
</evidence>
<dbReference type="InterPro" id="IPR051621">
    <property type="entry name" value="T2SS_protein_J"/>
</dbReference>
<organism evidence="9 10">
    <name type="scientific">Bordetella ansorpii</name>
    <dbReference type="NCBI Taxonomy" id="288768"/>
    <lineage>
        <taxon>Bacteria</taxon>
        <taxon>Pseudomonadati</taxon>
        <taxon>Pseudomonadota</taxon>
        <taxon>Betaproteobacteria</taxon>
        <taxon>Burkholderiales</taxon>
        <taxon>Alcaligenaceae</taxon>
        <taxon>Bordetella</taxon>
    </lineage>
</organism>
<evidence type="ECO:0000256" key="5">
    <source>
        <dbReference type="ARBA" id="ARBA00022692"/>
    </source>
</evidence>
<keyword evidence="3" id="KW-0488">Methylation</keyword>
<dbReference type="PANTHER" id="PTHR39583:SF2">
    <property type="entry name" value="TYPE II SECRETION SYSTEM PROTEIN J"/>
    <property type="match status" value="1"/>
</dbReference>
<keyword evidence="5 8" id="KW-0812">Transmembrane</keyword>
<dbReference type="PROSITE" id="PS00409">
    <property type="entry name" value="PROKAR_NTER_METHYL"/>
    <property type="match status" value="1"/>
</dbReference>
<dbReference type="InterPro" id="IPR045584">
    <property type="entry name" value="Pilin-like"/>
</dbReference>
<dbReference type="RefSeq" id="WP_066416592.1">
    <property type="nucleotide sequence ID" value="NZ_FKBS01000025.1"/>
</dbReference>
<evidence type="ECO:0000256" key="7">
    <source>
        <dbReference type="ARBA" id="ARBA00023136"/>
    </source>
</evidence>
<evidence type="ECO:0000313" key="9">
    <source>
        <dbReference type="EMBL" id="SAI46248.1"/>
    </source>
</evidence>
<keyword evidence="4" id="KW-0997">Cell inner membrane</keyword>
<dbReference type="SUPFAM" id="SSF54523">
    <property type="entry name" value="Pili subunits"/>
    <property type="match status" value="1"/>
</dbReference>
<evidence type="ECO:0000256" key="3">
    <source>
        <dbReference type="ARBA" id="ARBA00022481"/>
    </source>
</evidence>
<comment type="subcellular location">
    <subcellularLocation>
        <location evidence="1">Cell inner membrane</location>
        <topology evidence="1">Single-pass membrane protein</topology>
    </subcellularLocation>
</comment>
<dbReference type="AlphaFoldDB" id="A0A157QKS1"/>
<evidence type="ECO:0000256" key="1">
    <source>
        <dbReference type="ARBA" id="ARBA00004377"/>
    </source>
</evidence>
<gene>
    <name evidence="9" type="primary">gspJ_2</name>
    <name evidence="9" type="ORF">SAMEA1982600_03665</name>
</gene>
<keyword evidence="7 8" id="KW-0472">Membrane</keyword>
<dbReference type="Pfam" id="PF07963">
    <property type="entry name" value="N_methyl"/>
    <property type="match status" value="1"/>
</dbReference>
<evidence type="ECO:0000256" key="8">
    <source>
        <dbReference type="SAM" id="Phobius"/>
    </source>
</evidence>
<protein>
    <submittedName>
        <fullName evidence="9">General secretion pathway protein J</fullName>
    </submittedName>
</protein>
<keyword evidence="6 8" id="KW-1133">Transmembrane helix</keyword>
<proteinExistence type="predicted"/>
<keyword evidence="2" id="KW-1003">Cell membrane</keyword>
<accession>A0A157QKS1</accession>
<sequence>MASFKIRRRERGFTLIEVMVAMLIMGIISLLSWRALDSTTRAGDHLNRATEQTLALVHTFDQIERDVAWRTTIEVPPDLARAGASNSALSITPSISIQRGSQGASRIDIIRASTAPGHWQRVQWWRSGSTLYRSAGVAASAYPLPVAAASTPVAAMQEVAGFDVRGLQTGRGWVALPGSVDASKIVALEITITQGSPSQPIRYRRVLALD</sequence>
<dbReference type="OrthoDB" id="9151668at2"/>
<dbReference type="PANTHER" id="PTHR39583">
    <property type="entry name" value="TYPE II SECRETION SYSTEM PROTEIN J-RELATED"/>
    <property type="match status" value="1"/>
</dbReference>
<reference evidence="9 10" key="1">
    <citation type="submission" date="2016-03" db="EMBL/GenBank/DDBJ databases">
        <authorList>
            <consortium name="Pathogen Informatics"/>
        </authorList>
    </citation>
    <scope>NUCLEOTIDE SEQUENCE [LARGE SCALE GENOMIC DNA]</scope>
    <source>
        <strain evidence="9 10">NCTC13364</strain>
    </source>
</reference>
<dbReference type="NCBIfam" id="TIGR02532">
    <property type="entry name" value="IV_pilin_GFxxxE"/>
    <property type="match status" value="1"/>
</dbReference>
<evidence type="ECO:0000256" key="6">
    <source>
        <dbReference type="ARBA" id="ARBA00022989"/>
    </source>
</evidence>
<dbReference type="GO" id="GO:0005886">
    <property type="term" value="C:plasma membrane"/>
    <property type="evidence" value="ECO:0007669"/>
    <property type="project" value="UniProtKB-SubCell"/>
</dbReference>
<name>A0A157QKS1_9BORD</name>
<evidence type="ECO:0000256" key="2">
    <source>
        <dbReference type="ARBA" id="ARBA00022475"/>
    </source>
</evidence>